<keyword evidence="2" id="KW-0812">Transmembrane</keyword>
<dbReference type="Proteomes" id="UP000222075">
    <property type="component" value="Segment"/>
</dbReference>
<protein>
    <submittedName>
        <fullName evidence="3">Uncharacterized protein</fullName>
    </submittedName>
</protein>
<reference evidence="3 4" key="1">
    <citation type="journal article" date="2016" name="BMC Microbiol.">
        <title>Characterization of mycobacteria and mycobacteriophages isolated from compost at the Sao Paulo Zoo Park Foundation in Brazil and creation of the new mycobacteriophage Cluster U.</title>
        <authorList>
            <person name="Lima-Junior J.D."/>
            <person name="Viana-Niero C."/>
            <person name="Conde Oliveira D.V."/>
            <person name="Machado G.E."/>
            <person name="Rabello M.C."/>
            <person name="Martins-Junior J."/>
            <person name="Martins L.F."/>
            <person name="Digiampietri L.A."/>
            <person name="da Silva A.M."/>
            <person name="Setubal J.C."/>
            <person name="Russell D.A."/>
            <person name="Jacobs-Sera D."/>
            <person name="Pope W.H."/>
            <person name="Hatfull G.F."/>
            <person name="Leao S.C."/>
        </authorList>
    </citation>
    <scope>NUCLEOTIDE SEQUENCE [LARGE SCALE GENOMIC DNA]</scope>
</reference>
<dbReference type="EMBL" id="KR997933">
    <property type="protein sequence ID" value="AKU45366.1"/>
    <property type="molecule type" value="Genomic_DNA"/>
</dbReference>
<sequence length="116" mass="13760">MKEMIWQDWLQFVMIIAILAWALWRSHQIRKKEKEVDERWEKFINDRKELYKRLADPECIAEQMERGASLREMRDANRTTLPREDAGPPAVVHRPPLRGVKPGTWRPRNPGSPSSQ</sequence>
<evidence type="ECO:0000256" key="2">
    <source>
        <dbReference type="SAM" id="Phobius"/>
    </source>
</evidence>
<accession>A0A0K1LS12</accession>
<name>A0A0K1LS12_9CAUD</name>
<evidence type="ECO:0000313" key="4">
    <source>
        <dbReference type="Proteomes" id="UP000222075"/>
    </source>
</evidence>
<proteinExistence type="predicted"/>
<feature type="region of interest" description="Disordered" evidence="1">
    <location>
        <begin position="67"/>
        <end position="116"/>
    </location>
</feature>
<keyword evidence="2" id="KW-1133">Transmembrane helix</keyword>
<feature type="compositionally biased region" description="Basic and acidic residues" evidence="1">
    <location>
        <begin position="67"/>
        <end position="86"/>
    </location>
</feature>
<keyword evidence="2" id="KW-0472">Membrane</keyword>
<evidence type="ECO:0000313" key="3">
    <source>
        <dbReference type="EMBL" id="AKU45366.1"/>
    </source>
</evidence>
<organism evidence="3 4">
    <name type="scientific">Mycobacterium phage Madruga</name>
    <dbReference type="NCBI Taxonomy" id="1675552"/>
    <lineage>
        <taxon>Viruses</taxon>
        <taxon>Duplodnaviria</taxon>
        <taxon>Heunggongvirae</taxon>
        <taxon>Uroviricota</taxon>
        <taxon>Caudoviricetes</taxon>
        <taxon>Patiencevirus</taxon>
        <taxon>Patiencevirus patience</taxon>
    </lineage>
</organism>
<gene>
    <name evidence="3" type="ORF">MADRUGA_76</name>
</gene>
<evidence type="ECO:0000256" key="1">
    <source>
        <dbReference type="SAM" id="MobiDB-lite"/>
    </source>
</evidence>
<feature type="transmembrane region" description="Helical" evidence="2">
    <location>
        <begin position="6"/>
        <end position="24"/>
    </location>
</feature>